<accession>A0A811U5T4</accession>
<name>A0A811U5T4_CERCA</name>
<dbReference type="AlphaFoldDB" id="A0A811U5T4"/>
<dbReference type="EMBL" id="CAJHJT010000001">
    <property type="protein sequence ID" value="CAD6993718.1"/>
    <property type="molecule type" value="Genomic_DNA"/>
</dbReference>
<organism evidence="1 2">
    <name type="scientific">Ceratitis capitata</name>
    <name type="common">Mediterranean fruit fly</name>
    <name type="synonym">Tephritis capitata</name>
    <dbReference type="NCBI Taxonomy" id="7213"/>
    <lineage>
        <taxon>Eukaryota</taxon>
        <taxon>Metazoa</taxon>
        <taxon>Ecdysozoa</taxon>
        <taxon>Arthropoda</taxon>
        <taxon>Hexapoda</taxon>
        <taxon>Insecta</taxon>
        <taxon>Pterygota</taxon>
        <taxon>Neoptera</taxon>
        <taxon>Endopterygota</taxon>
        <taxon>Diptera</taxon>
        <taxon>Brachycera</taxon>
        <taxon>Muscomorpha</taxon>
        <taxon>Tephritoidea</taxon>
        <taxon>Tephritidae</taxon>
        <taxon>Ceratitis</taxon>
        <taxon>Ceratitis</taxon>
    </lineage>
</organism>
<reference evidence="1" key="1">
    <citation type="submission" date="2020-11" db="EMBL/GenBank/DDBJ databases">
        <authorList>
            <person name="Whitehead M."/>
        </authorList>
    </citation>
    <scope>NUCLEOTIDE SEQUENCE</scope>
    <source>
        <strain evidence="1">EGII</strain>
    </source>
</reference>
<keyword evidence="2" id="KW-1185">Reference proteome</keyword>
<comment type="caution">
    <text evidence="1">The sequence shown here is derived from an EMBL/GenBank/DDBJ whole genome shotgun (WGS) entry which is preliminary data.</text>
</comment>
<proteinExistence type="predicted"/>
<gene>
    <name evidence="1" type="ORF">CCAP1982_LOCUS2519</name>
</gene>
<sequence length="94" mass="10453">MCGENDAAGDSSVMSTDRRILTFVNDDKRDELEVANSVLNDILENSTKSWHMNLLKGQCEISVELCSTQPQTFVSRLRKVKPTTAALKISFFVG</sequence>
<protein>
    <submittedName>
        <fullName evidence="1">(Mediterranean fruit fly) hypothetical protein</fullName>
    </submittedName>
</protein>
<evidence type="ECO:0000313" key="1">
    <source>
        <dbReference type="EMBL" id="CAD6993718.1"/>
    </source>
</evidence>
<dbReference type="Proteomes" id="UP000606786">
    <property type="component" value="Unassembled WGS sequence"/>
</dbReference>
<evidence type="ECO:0000313" key="2">
    <source>
        <dbReference type="Proteomes" id="UP000606786"/>
    </source>
</evidence>